<feature type="transmembrane region" description="Helical" evidence="8">
    <location>
        <begin position="363"/>
        <end position="387"/>
    </location>
</feature>
<comment type="similarity">
    <text evidence="2 7">Belongs to the major facilitator superfamily. Sugar transporter (TC 2.A.1.1) family.</text>
</comment>
<dbReference type="RefSeq" id="XP_018003202.1">
    <property type="nucleotide sequence ID" value="XM_018147181.1"/>
</dbReference>
<evidence type="ECO:0000256" key="2">
    <source>
        <dbReference type="ARBA" id="ARBA00010992"/>
    </source>
</evidence>
<dbReference type="OrthoDB" id="6133115at2759"/>
<evidence type="ECO:0000256" key="8">
    <source>
        <dbReference type="SAM" id="Phobius"/>
    </source>
</evidence>
<comment type="caution">
    <text evidence="10">The sequence shown here is derived from an EMBL/GenBank/DDBJ whole genome shotgun (WGS) entry which is preliminary data.</text>
</comment>
<feature type="transmembrane region" description="Helical" evidence="8">
    <location>
        <begin position="139"/>
        <end position="158"/>
    </location>
</feature>
<organism evidence="10 11">
    <name type="scientific">Cyphellophora attinorum</name>
    <dbReference type="NCBI Taxonomy" id="1664694"/>
    <lineage>
        <taxon>Eukaryota</taxon>
        <taxon>Fungi</taxon>
        <taxon>Dikarya</taxon>
        <taxon>Ascomycota</taxon>
        <taxon>Pezizomycotina</taxon>
        <taxon>Eurotiomycetes</taxon>
        <taxon>Chaetothyriomycetidae</taxon>
        <taxon>Chaetothyriales</taxon>
        <taxon>Cyphellophoraceae</taxon>
        <taxon>Cyphellophora</taxon>
    </lineage>
</organism>
<evidence type="ECO:0000256" key="7">
    <source>
        <dbReference type="RuleBase" id="RU003346"/>
    </source>
</evidence>
<dbReference type="NCBIfam" id="TIGR00879">
    <property type="entry name" value="SP"/>
    <property type="match status" value="1"/>
</dbReference>
<keyword evidence="4 8" id="KW-0812">Transmembrane</keyword>
<dbReference type="Pfam" id="PF00083">
    <property type="entry name" value="Sugar_tr"/>
    <property type="match status" value="1"/>
</dbReference>
<feature type="transmembrane region" description="Helical" evidence="8">
    <location>
        <begin position="297"/>
        <end position="321"/>
    </location>
</feature>
<feature type="transmembrane region" description="Helical" evidence="8">
    <location>
        <begin position="49"/>
        <end position="71"/>
    </location>
</feature>
<keyword evidence="3 7" id="KW-0813">Transport</keyword>
<feature type="transmembrane region" description="Helical" evidence="8">
    <location>
        <begin position="107"/>
        <end position="127"/>
    </location>
</feature>
<comment type="subcellular location">
    <subcellularLocation>
        <location evidence="1">Membrane</location>
        <topology evidence="1">Multi-pass membrane protein</topology>
    </subcellularLocation>
</comment>
<dbReference type="Gene3D" id="1.20.1250.20">
    <property type="entry name" value="MFS general substrate transporter like domains"/>
    <property type="match status" value="1"/>
</dbReference>
<dbReference type="InterPro" id="IPR036259">
    <property type="entry name" value="MFS_trans_sf"/>
</dbReference>
<evidence type="ECO:0000256" key="3">
    <source>
        <dbReference type="ARBA" id="ARBA00022448"/>
    </source>
</evidence>
<keyword evidence="6 8" id="KW-0472">Membrane</keyword>
<evidence type="ECO:0000256" key="6">
    <source>
        <dbReference type="ARBA" id="ARBA00023136"/>
    </source>
</evidence>
<dbReference type="GeneID" id="28739061"/>
<dbReference type="InterPro" id="IPR050360">
    <property type="entry name" value="MFS_Sugar_Transporters"/>
</dbReference>
<dbReference type="SUPFAM" id="SSF103473">
    <property type="entry name" value="MFS general substrate transporter"/>
    <property type="match status" value="1"/>
</dbReference>
<dbReference type="AlphaFoldDB" id="A0A0N0NQ34"/>
<dbReference type="GO" id="GO:0016020">
    <property type="term" value="C:membrane"/>
    <property type="evidence" value="ECO:0007669"/>
    <property type="project" value="UniProtKB-SubCell"/>
</dbReference>
<evidence type="ECO:0000256" key="4">
    <source>
        <dbReference type="ARBA" id="ARBA00022692"/>
    </source>
</evidence>
<feature type="transmembrane region" description="Helical" evidence="8">
    <location>
        <begin position="262"/>
        <end position="285"/>
    </location>
</feature>
<dbReference type="PANTHER" id="PTHR48022">
    <property type="entry name" value="PLASTIDIC GLUCOSE TRANSPORTER 4"/>
    <property type="match status" value="1"/>
</dbReference>
<keyword evidence="10" id="KW-0762">Sugar transport</keyword>
<protein>
    <submittedName>
        <fullName evidence="10">Sugar transporter STL1</fullName>
    </submittedName>
</protein>
<dbReference type="Proteomes" id="UP000038010">
    <property type="component" value="Unassembled WGS sequence"/>
</dbReference>
<feature type="transmembrane region" description="Helical" evidence="8">
    <location>
        <begin position="428"/>
        <end position="449"/>
    </location>
</feature>
<dbReference type="PROSITE" id="PS50850">
    <property type="entry name" value="MFS"/>
    <property type="match status" value="1"/>
</dbReference>
<dbReference type="PROSITE" id="PS00217">
    <property type="entry name" value="SUGAR_TRANSPORT_2"/>
    <property type="match status" value="1"/>
</dbReference>
<dbReference type="InterPro" id="IPR003663">
    <property type="entry name" value="Sugar/inositol_transpt"/>
</dbReference>
<proteinExistence type="inferred from homology"/>
<feature type="domain" description="Major facilitator superfamily (MFS) profile" evidence="9">
    <location>
        <begin position="13"/>
        <end position="453"/>
    </location>
</feature>
<gene>
    <name evidence="10" type="ORF">AB675_6858</name>
</gene>
<dbReference type="InterPro" id="IPR020846">
    <property type="entry name" value="MFS_dom"/>
</dbReference>
<keyword evidence="11" id="KW-1185">Reference proteome</keyword>
<dbReference type="EMBL" id="LFJN01000005">
    <property type="protein sequence ID" value="KPI43239.1"/>
    <property type="molecule type" value="Genomic_DNA"/>
</dbReference>
<dbReference type="FunFam" id="1.20.1250.20:FF:000090">
    <property type="entry name" value="MFS sugar transporter, putative"/>
    <property type="match status" value="1"/>
</dbReference>
<evidence type="ECO:0000256" key="1">
    <source>
        <dbReference type="ARBA" id="ARBA00004141"/>
    </source>
</evidence>
<sequence length="489" mass="54618">MGKLRGNTLFGAVTALTALGFMQIGYDNGLMGNLINGKPWNDTFDNPDATLVGTIVSILEVGAFFGSIFTAFVGEKLGRRKSILLGVVIMAIGSILQATSYSRAQIIVARVIAGIGLGINNSTVPVFQAEFSPKASRGLYVCMQLSTLNFGIMLIYWIDYAFSYHDESFAWRVPTALQLVFLIVMLGLALLVDETPRWLVAHDRSDEAWEVLQRVNYNRHTEEETRAQFDDIVNVVRVQNSIKTGSWATILKSDNISSRRRFFIACGIQFMQQAGGINAIVYYSGTLFQKSIGFSQHFSGLMAGFLNTWFFVASFIPWLLIDRLGRKPLLLSMIFVMAAVFTVQAALIYQVQNNTPIQHSCGIAAASMLFVYLGAFTVGFQATVWVYPSEILPLRMRQMGSSVSTATNWIINYVVVQITPPGIQNIGWRFYIIFAVLNFVFLPVIYLFFPETKGLALEDVDRLFAKDDGVMHMLHEGKEESKEIEHTKD</sequence>
<feature type="transmembrane region" description="Helical" evidence="8">
    <location>
        <begin position="83"/>
        <end position="101"/>
    </location>
</feature>
<evidence type="ECO:0000313" key="11">
    <source>
        <dbReference type="Proteomes" id="UP000038010"/>
    </source>
</evidence>
<name>A0A0N0NQ34_9EURO</name>
<dbReference type="InterPro" id="IPR005828">
    <property type="entry name" value="MFS_sugar_transport-like"/>
</dbReference>
<dbReference type="PRINTS" id="PR00171">
    <property type="entry name" value="SUGRTRNSPORT"/>
</dbReference>
<accession>A0A0N0NQ34</accession>
<evidence type="ECO:0000256" key="5">
    <source>
        <dbReference type="ARBA" id="ARBA00022989"/>
    </source>
</evidence>
<reference evidence="10 11" key="1">
    <citation type="submission" date="2015-06" db="EMBL/GenBank/DDBJ databases">
        <title>Draft genome of the ant-associated black yeast Phialophora attae CBS 131958.</title>
        <authorList>
            <person name="Moreno L.F."/>
            <person name="Stielow B.J."/>
            <person name="de Hoog S."/>
            <person name="Vicente V.A."/>
            <person name="Weiss V.A."/>
            <person name="de Vries M."/>
            <person name="Cruz L.M."/>
            <person name="Souza E.M."/>
        </authorList>
    </citation>
    <scope>NUCLEOTIDE SEQUENCE [LARGE SCALE GENOMIC DNA]</scope>
    <source>
        <strain evidence="10 11">CBS 131958</strain>
    </source>
</reference>
<evidence type="ECO:0000313" key="10">
    <source>
        <dbReference type="EMBL" id="KPI43239.1"/>
    </source>
</evidence>
<dbReference type="InterPro" id="IPR005829">
    <property type="entry name" value="Sugar_transporter_CS"/>
</dbReference>
<dbReference type="VEuPathDB" id="FungiDB:AB675_6858"/>
<feature type="transmembrane region" description="Helical" evidence="8">
    <location>
        <begin position="170"/>
        <end position="192"/>
    </location>
</feature>
<feature type="transmembrane region" description="Helical" evidence="8">
    <location>
        <begin position="328"/>
        <end position="351"/>
    </location>
</feature>
<keyword evidence="5 8" id="KW-1133">Transmembrane helix</keyword>
<dbReference type="GO" id="GO:0005351">
    <property type="term" value="F:carbohydrate:proton symporter activity"/>
    <property type="evidence" value="ECO:0007669"/>
    <property type="project" value="TreeGrafter"/>
</dbReference>
<dbReference type="PANTHER" id="PTHR48022:SF28">
    <property type="entry name" value="MAJOR FACILITATOR SUPERFAMILY (MFS) PROFILE DOMAIN-CONTAINING PROTEIN-RELATED"/>
    <property type="match status" value="1"/>
</dbReference>
<evidence type="ECO:0000259" key="9">
    <source>
        <dbReference type="PROSITE" id="PS50850"/>
    </source>
</evidence>